<dbReference type="Gene3D" id="1.25.10.10">
    <property type="entry name" value="Leucine-rich Repeat Variant"/>
    <property type="match status" value="1"/>
</dbReference>
<feature type="region of interest" description="Disordered" evidence="1">
    <location>
        <begin position="1"/>
        <end position="27"/>
    </location>
</feature>
<dbReference type="InterPro" id="IPR016024">
    <property type="entry name" value="ARM-type_fold"/>
</dbReference>
<accession>A0AAQ3RWG5</accession>
<dbReference type="InterPro" id="IPR011989">
    <property type="entry name" value="ARM-like"/>
</dbReference>
<gene>
    <name evidence="2" type="ORF">V8G54_020187</name>
</gene>
<dbReference type="AlphaFoldDB" id="A0AAQ3RWG5"/>
<dbReference type="Proteomes" id="UP001374535">
    <property type="component" value="Chromosome 6"/>
</dbReference>
<protein>
    <submittedName>
        <fullName evidence="2">Uncharacterized protein</fullName>
    </submittedName>
</protein>
<keyword evidence="3" id="KW-1185">Reference proteome</keyword>
<feature type="compositionally biased region" description="Low complexity" evidence="1">
    <location>
        <begin position="1"/>
        <end position="17"/>
    </location>
</feature>
<dbReference type="SUPFAM" id="SSF48371">
    <property type="entry name" value="ARM repeat"/>
    <property type="match status" value="1"/>
</dbReference>
<organism evidence="2 3">
    <name type="scientific">Vigna mungo</name>
    <name type="common">Black gram</name>
    <name type="synonym">Phaseolus mungo</name>
    <dbReference type="NCBI Taxonomy" id="3915"/>
    <lineage>
        <taxon>Eukaryota</taxon>
        <taxon>Viridiplantae</taxon>
        <taxon>Streptophyta</taxon>
        <taxon>Embryophyta</taxon>
        <taxon>Tracheophyta</taxon>
        <taxon>Spermatophyta</taxon>
        <taxon>Magnoliopsida</taxon>
        <taxon>eudicotyledons</taxon>
        <taxon>Gunneridae</taxon>
        <taxon>Pentapetalae</taxon>
        <taxon>rosids</taxon>
        <taxon>fabids</taxon>
        <taxon>Fabales</taxon>
        <taxon>Fabaceae</taxon>
        <taxon>Papilionoideae</taxon>
        <taxon>50 kb inversion clade</taxon>
        <taxon>NPAAA clade</taxon>
        <taxon>indigoferoid/millettioid clade</taxon>
        <taxon>Phaseoleae</taxon>
        <taxon>Vigna</taxon>
    </lineage>
</organism>
<name>A0AAQ3RWG5_VIGMU</name>
<proteinExistence type="predicted"/>
<evidence type="ECO:0000313" key="2">
    <source>
        <dbReference type="EMBL" id="WVZ06841.1"/>
    </source>
</evidence>
<evidence type="ECO:0000313" key="3">
    <source>
        <dbReference type="Proteomes" id="UP001374535"/>
    </source>
</evidence>
<dbReference type="EMBL" id="CP144695">
    <property type="protein sequence ID" value="WVZ06841.1"/>
    <property type="molecule type" value="Genomic_DNA"/>
</dbReference>
<sequence length="118" mass="13142">MESPHSLSPSSSSSYSSDGVTFDTEEPRTPLAVRRALHLINSGEPHLCLQAARDIRRLTKTSQRCRRQLSQAVGPLVSMLRVDSPESHESALLALLNLAVKDEKYLTTLPFSPFFFPF</sequence>
<reference evidence="2 3" key="1">
    <citation type="journal article" date="2023" name="Life. Sci Alliance">
        <title>Evolutionary insights into 3D genome organization and epigenetic landscape of Vigna mungo.</title>
        <authorList>
            <person name="Junaid A."/>
            <person name="Singh B."/>
            <person name="Bhatia S."/>
        </authorList>
    </citation>
    <scope>NUCLEOTIDE SEQUENCE [LARGE SCALE GENOMIC DNA]</scope>
    <source>
        <strain evidence="2">Urdbean</strain>
    </source>
</reference>
<evidence type="ECO:0000256" key="1">
    <source>
        <dbReference type="SAM" id="MobiDB-lite"/>
    </source>
</evidence>